<accession>A0ACB8UHG3</accession>
<dbReference type="EMBL" id="MU274901">
    <property type="protein sequence ID" value="KAI0093739.1"/>
    <property type="molecule type" value="Genomic_DNA"/>
</dbReference>
<evidence type="ECO:0000313" key="2">
    <source>
        <dbReference type="Proteomes" id="UP001055072"/>
    </source>
</evidence>
<evidence type="ECO:0000313" key="1">
    <source>
        <dbReference type="EMBL" id="KAI0093739.1"/>
    </source>
</evidence>
<name>A0ACB8UHG3_9APHY</name>
<reference evidence="1" key="1">
    <citation type="journal article" date="2021" name="Environ. Microbiol.">
        <title>Gene family expansions and transcriptome signatures uncover fungal adaptations to wood decay.</title>
        <authorList>
            <person name="Hage H."/>
            <person name="Miyauchi S."/>
            <person name="Viragh M."/>
            <person name="Drula E."/>
            <person name="Min B."/>
            <person name="Chaduli D."/>
            <person name="Navarro D."/>
            <person name="Favel A."/>
            <person name="Norest M."/>
            <person name="Lesage-Meessen L."/>
            <person name="Balint B."/>
            <person name="Merenyi Z."/>
            <person name="de Eugenio L."/>
            <person name="Morin E."/>
            <person name="Martinez A.T."/>
            <person name="Baldrian P."/>
            <person name="Stursova M."/>
            <person name="Martinez M.J."/>
            <person name="Novotny C."/>
            <person name="Magnuson J.K."/>
            <person name="Spatafora J.W."/>
            <person name="Maurice S."/>
            <person name="Pangilinan J."/>
            <person name="Andreopoulos W."/>
            <person name="LaButti K."/>
            <person name="Hundley H."/>
            <person name="Na H."/>
            <person name="Kuo A."/>
            <person name="Barry K."/>
            <person name="Lipzen A."/>
            <person name="Henrissat B."/>
            <person name="Riley R."/>
            <person name="Ahrendt S."/>
            <person name="Nagy L.G."/>
            <person name="Grigoriev I.V."/>
            <person name="Martin F."/>
            <person name="Rosso M.N."/>
        </authorList>
    </citation>
    <scope>NUCLEOTIDE SEQUENCE</scope>
    <source>
        <strain evidence="1">CBS 384.51</strain>
    </source>
</reference>
<organism evidence="1 2">
    <name type="scientific">Irpex rosettiformis</name>
    <dbReference type="NCBI Taxonomy" id="378272"/>
    <lineage>
        <taxon>Eukaryota</taxon>
        <taxon>Fungi</taxon>
        <taxon>Dikarya</taxon>
        <taxon>Basidiomycota</taxon>
        <taxon>Agaricomycotina</taxon>
        <taxon>Agaricomycetes</taxon>
        <taxon>Polyporales</taxon>
        <taxon>Irpicaceae</taxon>
        <taxon>Irpex</taxon>
    </lineage>
</organism>
<keyword evidence="2" id="KW-1185">Reference proteome</keyword>
<dbReference type="Proteomes" id="UP001055072">
    <property type="component" value="Unassembled WGS sequence"/>
</dbReference>
<gene>
    <name evidence="1" type="ORF">BDY19DRAFT_270418</name>
</gene>
<proteinExistence type="predicted"/>
<sequence>MVSSSCQEISDTVQDAYRKIPAHWDVEFHEAWSWLRPPLKWTFGVLILVSFGRKNLKDTWETIQSHDEDEFRPFADKTAARISTITVITGLLLSCLITIVTTTPPVGTIFNYTLRVPYLCLCTACGTLFGGLIIGFCDIFVIGTWRAQCLQKLMATRIQAVSVLIFLAYPFFAMFSATLLSVYGILVAAWLSHDSLVQFGCVVLFLVPTSTVFPFVILQLKRSLLPHYDGSTTGENA</sequence>
<comment type="caution">
    <text evidence="1">The sequence shown here is derived from an EMBL/GenBank/DDBJ whole genome shotgun (WGS) entry which is preliminary data.</text>
</comment>
<protein>
    <submittedName>
        <fullName evidence="1">Uncharacterized protein</fullName>
    </submittedName>
</protein>